<organism evidence="1 2">
    <name type="scientific">Tritrichomonas musculus</name>
    <dbReference type="NCBI Taxonomy" id="1915356"/>
    <lineage>
        <taxon>Eukaryota</taxon>
        <taxon>Metamonada</taxon>
        <taxon>Parabasalia</taxon>
        <taxon>Tritrichomonadida</taxon>
        <taxon>Tritrichomonadidae</taxon>
        <taxon>Tritrichomonas</taxon>
    </lineage>
</organism>
<gene>
    <name evidence="1" type="ORF">M9Y10_006252</name>
</gene>
<dbReference type="SUPFAM" id="SSF53187">
    <property type="entry name" value="Zn-dependent exopeptidases"/>
    <property type="match status" value="1"/>
</dbReference>
<sequence length="157" mass="18459">MNVFCVFYDKDDLIPNRSPSIYGNFLNYFIERVFCLDFNKKYLEKSFCICIESFELDPHKSSYSMDDKIFLSYNELNKGNKEDLNIDKKSLFNGSIDLNAFPKQKFDYRLNDSVIEENESIPSICLGFPILSLNSIREYCKFTSINQLFDVLKAFYS</sequence>
<comment type="caution">
    <text evidence="1">The sequence shown here is derived from an EMBL/GenBank/DDBJ whole genome shotgun (WGS) entry which is preliminary data.</text>
</comment>
<evidence type="ECO:0000313" key="2">
    <source>
        <dbReference type="Proteomes" id="UP001470230"/>
    </source>
</evidence>
<accession>A0ABR2JFE6</accession>
<proteinExistence type="predicted"/>
<reference evidence="1 2" key="1">
    <citation type="submission" date="2024-04" db="EMBL/GenBank/DDBJ databases">
        <title>Tritrichomonas musculus Genome.</title>
        <authorList>
            <person name="Alves-Ferreira E."/>
            <person name="Grigg M."/>
            <person name="Lorenzi H."/>
            <person name="Galac M."/>
        </authorList>
    </citation>
    <scope>NUCLEOTIDE SEQUENCE [LARGE SCALE GENOMIC DNA]</scope>
    <source>
        <strain evidence="1 2">EAF2021</strain>
    </source>
</reference>
<evidence type="ECO:0000313" key="1">
    <source>
        <dbReference type="EMBL" id="KAK8876068.1"/>
    </source>
</evidence>
<dbReference type="EMBL" id="JAPFFF010000012">
    <property type="protein sequence ID" value="KAK8876068.1"/>
    <property type="molecule type" value="Genomic_DNA"/>
</dbReference>
<dbReference type="Proteomes" id="UP001470230">
    <property type="component" value="Unassembled WGS sequence"/>
</dbReference>
<name>A0ABR2JFE6_9EUKA</name>
<keyword evidence="2" id="KW-1185">Reference proteome</keyword>
<protein>
    <submittedName>
        <fullName evidence="1">Uncharacterized protein</fullName>
    </submittedName>
</protein>